<feature type="region of interest" description="Disordered" evidence="1">
    <location>
        <begin position="1"/>
        <end position="38"/>
    </location>
</feature>
<evidence type="ECO:0000313" key="2">
    <source>
        <dbReference type="EMBL" id="MBE1590098.1"/>
    </source>
</evidence>
<dbReference type="RefSeq" id="WP_192790014.1">
    <property type="nucleotide sequence ID" value="NZ_JADBEK010000001.1"/>
</dbReference>
<evidence type="ECO:0000256" key="1">
    <source>
        <dbReference type="SAM" id="MobiDB-lite"/>
    </source>
</evidence>
<keyword evidence="3" id="KW-1185">Reference proteome</keyword>
<protein>
    <submittedName>
        <fullName evidence="2">Uncharacterized protein</fullName>
    </submittedName>
</protein>
<organism evidence="2 3">
    <name type="scientific">Nonomuraea angiospora</name>
    <dbReference type="NCBI Taxonomy" id="46172"/>
    <lineage>
        <taxon>Bacteria</taxon>
        <taxon>Bacillati</taxon>
        <taxon>Actinomycetota</taxon>
        <taxon>Actinomycetes</taxon>
        <taxon>Streptosporangiales</taxon>
        <taxon>Streptosporangiaceae</taxon>
        <taxon>Nonomuraea</taxon>
    </lineage>
</organism>
<comment type="caution">
    <text evidence="2">The sequence shown here is derived from an EMBL/GenBank/DDBJ whole genome shotgun (WGS) entry which is preliminary data.</text>
</comment>
<sequence>MESDFPPSASASVGGVTPVPGAPEKAKAGPSAVASRPGTVPARLLEAAATMLGAILAMASTALDAASGWAPAPVG</sequence>
<gene>
    <name evidence="2" type="ORF">H4W80_008356</name>
</gene>
<proteinExistence type="predicted"/>
<name>A0ABR9MC20_9ACTN</name>
<dbReference type="EMBL" id="JADBEK010000001">
    <property type="protein sequence ID" value="MBE1590098.1"/>
    <property type="molecule type" value="Genomic_DNA"/>
</dbReference>
<evidence type="ECO:0000313" key="3">
    <source>
        <dbReference type="Proteomes" id="UP000633509"/>
    </source>
</evidence>
<dbReference type="Proteomes" id="UP000633509">
    <property type="component" value="Unassembled WGS sequence"/>
</dbReference>
<reference evidence="2 3" key="1">
    <citation type="submission" date="2020-10" db="EMBL/GenBank/DDBJ databases">
        <title>Sequencing the genomes of 1000 actinobacteria strains.</title>
        <authorList>
            <person name="Klenk H.-P."/>
        </authorList>
    </citation>
    <scope>NUCLEOTIDE SEQUENCE [LARGE SCALE GENOMIC DNA]</scope>
    <source>
        <strain evidence="2 3">DSM 43173</strain>
    </source>
</reference>
<accession>A0ABR9MC20</accession>